<feature type="domain" description="Core Histone H2A/H2B/H3" evidence="3">
    <location>
        <begin position="72"/>
        <end position="162"/>
    </location>
</feature>
<dbReference type="PANTHER" id="PTHR11426">
    <property type="entry name" value="HISTONE H3"/>
    <property type="match status" value="1"/>
</dbReference>
<accession>A0ABM1DRG0</accession>
<feature type="compositionally biased region" description="Basic residues" evidence="2">
    <location>
        <begin position="1"/>
        <end position="12"/>
    </location>
</feature>
<dbReference type="Gene3D" id="1.10.20.10">
    <property type="entry name" value="Histone, subunit A"/>
    <property type="match status" value="1"/>
</dbReference>
<evidence type="ECO:0000313" key="4">
    <source>
        <dbReference type="Proteomes" id="UP000695022"/>
    </source>
</evidence>
<keyword evidence="4" id="KW-1185">Reference proteome</keyword>
<reference evidence="5" key="1">
    <citation type="submission" date="2025-08" db="UniProtKB">
        <authorList>
            <consortium name="RefSeq"/>
        </authorList>
    </citation>
    <scope>IDENTIFICATION</scope>
</reference>
<evidence type="ECO:0000259" key="3">
    <source>
        <dbReference type="Pfam" id="PF00125"/>
    </source>
</evidence>
<dbReference type="SUPFAM" id="SSF47113">
    <property type="entry name" value="Histone-fold"/>
    <property type="match status" value="1"/>
</dbReference>
<feature type="compositionally biased region" description="Low complexity" evidence="2">
    <location>
        <begin position="15"/>
        <end position="29"/>
    </location>
</feature>
<dbReference type="GeneID" id="106805456"/>
<dbReference type="PRINTS" id="PR00622">
    <property type="entry name" value="HISTONEH3"/>
</dbReference>
<feature type="region of interest" description="Disordered" evidence="2">
    <location>
        <begin position="1"/>
        <end position="47"/>
    </location>
</feature>
<sequence length="170" mass="19549">MVRTKQTQHARHSPQDSNGSSNSSVSYDYRSSKHKQKNITGKQKAQMSRLTLIKRKSTGNSSSAKKPHRYRPGTRALMEIRRFQSTTSLLMRKLPFARVVREIALALSHGGIGWRWEVNAIRALQEAAEAYLVHLFEDTNLCCIHANRVTIMPKDMQLARRIRGHENMMY</sequence>
<gene>
    <name evidence="5" type="primary">LOC106805456</name>
</gene>
<evidence type="ECO:0000256" key="1">
    <source>
        <dbReference type="ARBA" id="ARBA00010343"/>
    </source>
</evidence>
<dbReference type="Pfam" id="PF00125">
    <property type="entry name" value="Histone"/>
    <property type="match status" value="1"/>
</dbReference>
<dbReference type="RefSeq" id="XP_014662531.1">
    <property type="nucleotide sequence ID" value="XM_014807045.1"/>
</dbReference>
<dbReference type="CDD" id="cd22911">
    <property type="entry name" value="HFD_H3"/>
    <property type="match status" value="1"/>
</dbReference>
<proteinExistence type="inferred from homology"/>
<protein>
    <submittedName>
        <fullName evidence="5">Histone H3-like</fullName>
    </submittedName>
</protein>
<dbReference type="SMART" id="SM00428">
    <property type="entry name" value="H3"/>
    <property type="match status" value="1"/>
</dbReference>
<dbReference type="InterPro" id="IPR000164">
    <property type="entry name" value="Histone_H3/CENP-A"/>
</dbReference>
<organism evidence="4 5">
    <name type="scientific">Priapulus caudatus</name>
    <name type="common">Priapulid worm</name>
    <dbReference type="NCBI Taxonomy" id="37621"/>
    <lineage>
        <taxon>Eukaryota</taxon>
        <taxon>Metazoa</taxon>
        <taxon>Ecdysozoa</taxon>
        <taxon>Scalidophora</taxon>
        <taxon>Priapulida</taxon>
        <taxon>Priapulimorpha</taxon>
        <taxon>Priapulimorphida</taxon>
        <taxon>Priapulidae</taxon>
        <taxon>Priapulus</taxon>
    </lineage>
</organism>
<feature type="compositionally biased region" description="Polar residues" evidence="2">
    <location>
        <begin position="38"/>
        <end position="47"/>
    </location>
</feature>
<dbReference type="InterPro" id="IPR009072">
    <property type="entry name" value="Histone-fold"/>
</dbReference>
<comment type="similarity">
    <text evidence="1">Belongs to the histone H3 family.</text>
</comment>
<dbReference type="Proteomes" id="UP000695022">
    <property type="component" value="Unplaced"/>
</dbReference>
<dbReference type="InterPro" id="IPR007125">
    <property type="entry name" value="H2A/H2B/H3"/>
</dbReference>
<evidence type="ECO:0000256" key="2">
    <source>
        <dbReference type="SAM" id="MobiDB-lite"/>
    </source>
</evidence>
<name>A0ABM1DRG0_PRICU</name>
<evidence type="ECO:0000313" key="5">
    <source>
        <dbReference type="RefSeq" id="XP_014662531.1"/>
    </source>
</evidence>